<evidence type="ECO:0000313" key="2">
    <source>
        <dbReference type="Proteomes" id="UP000244336"/>
    </source>
</evidence>
<proteinExistence type="predicted"/>
<organism evidence="1 2">
    <name type="scientific">Panicum hallii var. hallii</name>
    <dbReference type="NCBI Taxonomy" id="1504633"/>
    <lineage>
        <taxon>Eukaryota</taxon>
        <taxon>Viridiplantae</taxon>
        <taxon>Streptophyta</taxon>
        <taxon>Embryophyta</taxon>
        <taxon>Tracheophyta</taxon>
        <taxon>Spermatophyta</taxon>
        <taxon>Magnoliopsida</taxon>
        <taxon>Liliopsida</taxon>
        <taxon>Poales</taxon>
        <taxon>Poaceae</taxon>
        <taxon>PACMAD clade</taxon>
        <taxon>Panicoideae</taxon>
        <taxon>Panicodae</taxon>
        <taxon>Paniceae</taxon>
        <taxon>Panicinae</taxon>
        <taxon>Panicum</taxon>
        <taxon>Panicum sect. Panicum</taxon>
    </lineage>
</organism>
<keyword evidence="2" id="KW-1185">Reference proteome</keyword>
<dbReference type="Gramene" id="PUZ58535">
    <property type="protein sequence ID" value="PUZ58535"/>
    <property type="gene ID" value="GQ55_5G516900"/>
</dbReference>
<reference evidence="1 2" key="1">
    <citation type="submission" date="2018-04" db="EMBL/GenBank/DDBJ databases">
        <title>WGS assembly of Panicum hallii var. hallii HAL2.</title>
        <authorList>
            <person name="Lovell J."/>
            <person name="Jenkins J."/>
            <person name="Lowry D."/>
            <person name="Mamidi S."/>
            <person name="Sreedasyam A."/>
            <person name="Weng X."/>
            <person name="Barry K."/>
            <person name="Bonette J."/>
            <person name="Campitelli B."/>
            <person name="Daum C."/>
            <person name="Gordon S."/>
            <person name="Gould B."/>
            <person name="Lipzen A."/>
            <person name="MacQueen A."/>
            <person name="Palacio-Mejia J."/>
            <person name="Plott C."/>
            <person name="Shakirov E."/>
            <person name="Shu S."/>
            <person name="Yoshinaga Y."/>
            <person name="Zane M."/>
            <person name="Rokhsar D."/>
            <person name="Grimwood J."/>
            <person name="Schmutz J."/>
            <person name="Juenger T."/>
        </authorList>
    </citation>
    <scope>NUCLEOTIDE SEQUENCE [LARGE SCALE GENOMIC DNA]</scope>
    <source>
        <strain evidence="2">cv. HAL2</strain>
    </source>
</reference>
<name>A0A2T7DSI4_9POAL</name>
<gene>
    <name evidence="1" type="ORF">GQ55_5G516900</name>
</gene>
<sequence length="136" mass="14492">MGGSHGGGGGHGALSRRALCRARNLQGAATPRRRGRLLTTRPFPLTCAAKPWNVGGGIHPWLQATRRRPHRPPGGERSVWKRGRVVEEEERQSDRGRGLLGFMCRPGSRACATGRAQTSVGACAGNSSGLGNFWAV</sequence>
<accession>A0A2T7DSI4</accession>
<dbReference type="EMBL" id="CM009753">
    <property type="protein sequence ID" value="PUZ58535.1"/>
    <property type="molecule type" value="Genomic_DNA"/>
</dbReference>
<evidence type="ECO:0000313" key="1">
    <source>
        <dbReference type="EMBL" id="PUZ58535.1"/>
    </source>
</evidence>
<protein>
    <submittedName>
        <fullName evidence="1">Uncharacterized protein</fullName>
    </submittedName>
</protein>
<dbReference type="AlphaFoldDB" id="A0A2T7DSI4"/>
<dbReference type="Proteomes" id="UP000244336">
    <property type="component" value="Chromosome 5"/>
</dbReference>